<dbReference type="Pfam" id="PF25202">
    <property type="entry name" value="DUF7834"/>
    <property type="match status" value="1"/>
</dbReference>
<proteinExistence type="predicted"/>
<evidence type="ECO:0000313" key="4">
    <source>
        <dbReference type="Proteomes" id="UP000297641"/>
    </source>
</evidence>
<dbReference type="Pfam" id="PF03235">
    <property type="entry name" value="GmrSD_N"/>
    <property type="match status" value="1"/>
</dbReference>
<feature type="domain" description="GmrSD restriction endonucleases N-terminal" evidence="1">
    <location>
        <begin position="15"/>
        <end position="176"/>
    </location>
</feature>
<dbReference type="RefSeq" id="WP_135771084.1">
    <property type="nucleotide sequence ID" value="NZ_RQFT01000008.1"/>
</dbReference>
<feature type="domain" description="DUF7834" evidence="2">
    <location>
        <begin position="188"/>
        <end position="421"/>
    </location>
</feature>
<organism evidence="3 4">
    <name type="scientific">Leptospira bouyouniensis</name>
    <dbReference type="NCBI Taxonomy" id="2484911"/>
    <lineage>
        <taxon>Bacteria</taxon>
        <taxon>Pseudomonadati</taxon>
        <taxon>Spirochaetota</taxon>
        <taxon>Spirochaetia</taxon>
        <taxon>Leptospirales</taxon>
        <taxon>Leptospiraceae</taxon>
        <taxon>Leptospira</taxon>
    </lineage>
</organism>
<name>A0A7I0IQ96_9LEPT</name>
<dbReference type="Proteomes" id="UP000297641">
    <property type="component" value="Unassembled WGS sequence"/>
</dbReference>
<comment type="caution">
    <text evidence="3">The sequence shown here is derived from an EMBL/GenBank/DDBJ whole genome shotgun (WGS) entry which is preliminary data.</text>
</comment>
<accession>A0A7I0IQ96</accession>
<reference evidence="3 4" key="1">
    <citation type="journal article" date="2019" name="PLoS Negl. Trop. Dis.">
        <title>Revisiting the worldwide diversity of Leptospira species in the environment.</title>
        <authorList>
            <person name="Vincent A.T."/>
            <person name="Schiettekatte O."/>
            <person name="Bourhy P."/>
            <person name="Veyrier F.J."/>
            <person name="Picardeau M."/>
        </authorList>
    </citation>
    <scope>NUCLEOTIDE SEQUENCE [LARGE SCALE GENOMIC DNA]</scope>
    <source>
        <strain evidence="3 4">201800273</strain>
    </source>
</reference>
<evidence type="ECO:0000259" key="1">
    <source>
        <dbReference type="Pfam" id="PF03235"/>
    </source>
</evidence>
<gene>
    <name evidence="3" type="ORF">EHQ43_09950</name>
</gene>
<dbReference type="PANTHER" id="PTHR35149">
    <property type="entry name" value="SLL5132 PROTEIN"/>
    <property type="match status" value="1"/>
</dbReference>
<dbReference type="InterPro" id="IPR057156">
    <property type="entry name" value="DUF7834"/>
</dbReference>
<dbReference type="PANTHER" id="PTHR35149:SF2">
    <property type="entry name" value="DUF262 DOMAIN-CONTAINING PROTEIN"/>
    <property type="match status" value="1"/>
</dbReference>
<dbReference type="AlphaFoldDB" id="A0A7I0IQ96"/>
<sequence>MPLVESELKIVTLEELLKLKLRLPDYQRPYRWTEKSANTLFQDIYEAFEEEKKEYRIGSVILHKKESEYDIVDGQQRMITNSILLHALGDDRSNLLKANINLSFKEPLLRNFFVLKRRLNELKTDERKRNFKNYLLKNSTIVQIVTDSEQDAFQFFDSQNSRGKELAPHDLLKSFHLREMHDETEESKVSIIRKWEATNSEHLEDLFKNYLYPLTQWYKGNSGLGYSSSRIDLFKGILGVNRTNYAIYHKASNLYIEQFNSTGGNELIGSMFLNQFQLTQPVLSGKRFFQYALHYGSLLEKIQFKIKNNHPPENVPTNGSGEIYIKQLYESVLMFFVDRFGLESLNDFIFQQLYSWCYSLRLVMHSVYPETVNKYARGEHERLNYGMNLFTIISEMKDPSEIKLLIFEKPSVIKLENKNKYESIVNTLNKINGWDL</sequence>
<evidence type="ECO:0000259" key="2">
    <source>
        <dbReference type="Pfam" id="PF25202"/>
    </source>
</evidence>
<dbReference type="EMBL" id="RQFT01000008">
    <property type="protein sequence ID" value="TGL06710.1"/>
    <property type="molecule type" value="Genomic_DNA"/>
</dbReference>
<protein>
    <submittedName>
        <fullName evidence="3">DUF262 domain-containing protein</fullName>
    </submittedName>
</protein>
<dbReference type="InterPro" id="IPR004919">
    <property type="entry name" value="GmrSD_N"/>
</dbReference>
<evidence type="ECO:0000313" key="3">
    <source>
        <dbReference type="EMBL" id="TGL06710.1"/>
    </source>
</evidence>